<protein>
    <recommendedName>
        <fullName evidence="4">5-formyltetrahydrofolate cyclo-ligase</fullName>
        <ecNumber evidence="4">6.3.3.2</ecNumber>
    </recommendedName>
</protein>
<comment type="catalytic activity">
    <reaction evidence="4">
        <text>(6S)-5-formyl-5,6,7,8-tetrahydrofolate + ATP = (6R)-5,10-methenyltetrahydrofolate + ADP + phosphate</text>
        <dbReference type="Rhea" id="RHEA:10488"/>
        <dbReference type="ChEBI" id="CHEBI:30616"/>
        <dbReference type="ChEBI" id="CHEBI:43474"/>
        <dbReference type="ChEBI" id="CHEBI:57455"/>
        <dbReference type="ChEBI" id="CHEBI:57457"/>
        <dbReference type="ChEBI" id="CHEBI:456216"/>
        <dbReference type="EC" id="6.3.3.2"/>
    </reaction>
</comment>
<dbReference type="InterPro" id="IPR037171">
    <property type="entry name" value="NagB/RpiA_transferase-like"/>
</dbReference>
<dbReference type="RefSeq" id="WP_377933061.1">
    <property type="nucleotide sequence ID" value="NZ_JBHUMF010000009.1"/>
</dbReference>
<keyword evidence="4" id="KW-0460">Magnesium</keyword>
<keyword evidence="3 4" id="KW-0067">ATP-binding</keyword>
<dbReference type="InterPro" id="IPR024185">
    <property type="entry name" value="FTHF_cligase-like_sf"/>
</dbReference>
<accession>A0ABW5RMS5</accession>
<comment type="caution">
    <text evidence="5">The sequence shown here is derived from an EMBL/GenBank/DDBJ whole genome shotgun (WGS) entry which is preliminary data.</text>
</comment>
<dbReference type="EMBL" id="JBHUMF010000009">
    <property type="protein sequence ID" value="MFD2679993.1"/>
    <property type="molecule type" value="Genomic_DNA"/>
</dbReference>
<keyword evidence="5" id="KW-0436">Ligase</keyword>
<keyword evidence="6" id="KW-1185">Reference proteome</keyword>
<dbReference type="Gene3D" id="3.40.50.10420">
    <property type="entry name" value="NagB/RpiA/CoA transferase-like"/>
    <property type="match status" value="1"/>
</dbReference>
<evidence type="ECO:0000256" key="3">
    <source>
        <dbReference type="ARBA" id="ARBA00022840"/>
    </source>
</evidence>
<dbReference type="PANTHER" id="PTHR23407">
    <property type="entry name" value="ATPASE INHIBITOR/5-FORMYLTETRAHYDROFOLATE CYCLO-LIGASE"/>
    <property type="match status" value="1"/>
</dbReference>
<evidence type="ECO:0000313" key="5">
    <source>
        <dbReference type="EMBL" id="MFD2679993.1"/>
    </source>
</evidence>
<organism evidence="5 6">
    <name type="scientific">Bacillus seohaeanensis</name>
    <dbReference type="NCBI Taxonomy" id="284580"/>
    <lineage>
        <taxon>Bacteria</taxon>
        <taxon>Bacillati</taxon>
        <taxon>Bacillota</taxon>
        <taxon>Bacilli</taxon>
        <taxon>Bacillales</taxon>
        <taxon>Bacillaceae</taxon>
        <taxon>Bacillus</taxon>
    </lineage>
</organism>
<evidence type="ECO:0000313" key="6">
    <source>
        <dbReference type="Proteomes" id="UP001597506"/>
    </source>
</evidence>
<dbReference type="EC" id="6.3.3.2" evidence="4"/>
<comment type="similarity">
    <text evidence="1 4">Belongs to the 5-formyltetrahydrofolate cyclo-ligase family.</text>
</comment>
<keyword evidence="4" id="KW-0479">Metal-binding</keyword>
<evidence type="ECO:0000256" key="4">
    <source>
        <dbReference type="RuleBase" id="RU361279"/>
    </source>
</evidence>
<dbReference type="Pfam" id="PF01812">
    <property type="entry name" value="5-FTHF_cyc-lig"/>
    <property type="match status" value="1"/>
</dbReference>
<dbReference type="PIRSF" id="PIRSF006806">
    <property type="entry name" value="FTHF_cligase"/>
    <property type="match status" value="1"/>
</dbReference>
<dbReference type="NCBIfam" id="TIGR02727">
    <property type="entry name" value="MTHFS_bact"/>
    <property type="match status" value="1"/>
</dbReference>
<dbReference type="SUPFAM" id="SSF100950">
    <property type="entry name" value="NagB/RpiA/CoA transferase-like"/>
    <property type="match status" value="1"/>
</dbReference>
<dbReference type="PANTHER" id="PTHR23407:SF1">
    <property type="entry name" value="5-FORMYLTETRAHYDROFOLATE CYCLO-LIGASE"/>
    <property type="match status" value="1"/>
</dbReference>
<proteinExistence type="inferred from homology"/>
<dbReference type="Proteomes" id="UP001597506">
    <property type="component" value="Unassembled WGS sequence"/>
</dbReference>
<sequence>MSKKQLRNEQLKKLTDMNKLQHEQKSYQISTYLFQHPQWRGSETVAITVSKHPEINTWDIIKKGWLEGKKMVVPKCTPKTKELIFYELGDFEELEKVYYDLYEPNPFICKPVHKKEIDLVIVPGLAFNRSGFRLGFGGGYYDRFLMDYEGATLSLAYKEQIVDNLPAESFDIPVQQIIVENGVINCE</sequence>
<reference evidence="6" key="1">
    <citation type="journal article" date="2019" name="Int. J. Syst. Evol. Microbiol.">
        <title>The Global Catalogue of Microorganisms (GCM) 10K type strain sequencing project: providing services to taxonomists for standard genome sequencing and annotation.</title>
        <authorList>
            <consortium name="The Broad Institute Genomics Platform"/>
            <consortium name="The Broad Institute Genome Sequencing Center for Infectious Disease"/>
            <person name="Wu L."/>
            <person name="Ma J."/>
        </authorList>
    </citation>
    <scope>NUCLEOTIDE SEQUENCE [LARGE SCALE GENOMIC DNA]</scope>
    <source>
        <strain evidence="6">KCTC 3913</strain>
    </source>
</reference>
<evidence type="ECO:0000256" key="2">
    <source>
        <dbReference type="ARBA" id="ARBA00022741"/>
    </source>
</evidence>
<dbReference type="InterPro" id="IPR002698">
    <property type="entry name" value="FTHF_cligase"/>
</dbReference>
<name>A0ABW5RMS5_9BACI</name>
<keyword evidence="2 4" id="KW-0547">Nucleotide-binding</keyword>
<evidence type="ECO:0000256" key="1">
    <source>
        <dbReference type="ARBA" id="ARBA00010638"/>
    </source>
</evidence>
<gene>
    <name evidence="5" type="ORF">ACFSUL_04420</name>
</gene>
<dbReference type="GO" id="GO:0030272">
    <property type="term" value="F:5-formyltetrahydrofolate cyclo-ligase activity"/>
    <property type="evidence" value="ECO:0007669"/>
    <property type="project" value="UniProtKB-EC"/>
</dbReference>
<comment type="cofactor">
    <cofactor evidence="4">
        <name>Mg(2+)</name>
        <dbReference type="ChEBI" id="CHEBI:18420"/>
    </cofactor>
</comment>